<evidence type="ECO:0000256" key="4">
    <source>
        <dbReference type="ARBA" id="ARBA00022679"/>
    </source>
</evidence>
<dbReference type="InterPro" id="IPR036804">
    <property type="entry name" value="CheR_N_sf"/>
</dbReference>
<dbReference type="SUPFAM" id="SSF53335">
    <property type="entry name" value="S-adenosyl-L-methionine-dependent methyltransferases"/>
    <property type="match status" value="1"/>
</dbReference>
<gene>
    <name evidence="7" type="ORF">SAMN02745206_02536</name>
</gene>
<name>A0A1M5DYF9_9BACT</name>
<dbReference type="OrthoDB" id="9786165at2"/>
<keyword evidence="4 7" id="KW-0808">Transferase</keyword>
<dbReference type="SMART" id="SM00138">
    <property type="entry name" value="MeTrc"/>
    <property type="match status" value="1"/>
</dbReference>
<evidence type="ECO:0000313" key="8">
    <source>
        <dbReference type="Proteomes" id="UP000184076"/>
    </source>
</evidence>
<dbReference type="PANTHER" id="PTHR24422:SF10">
    <property type="entry name" value="CHEMOTAXIS PROTEIN METHYLTRANSFERASE 2"/>
    <property type="match status" value="1"/>
</dbReference>
<evidence type="ECO:0000256" key="3">
    <source>
        <dbReference type="ARBA" id="ARBA00022603"/>
    </source>
</evidence>
<accession>A0A1M5DYF9</accession>
<dbReference type="STRING" id="1121391.SAMN02745206_02536"/>
<reference evidence="8" key="1">
    <citation type="submission" date="2016-11" db="EMBL/GenBank/DDBJ databases">
        <authorList>
            <person name="Varghese N."/>
            <person name="Submissions S."/>
        </authorList>
    </citation>
    <scope>NUCLEOTIDE SEQUENCE [LARGE SCALE GENOMIC DNA]</scope>
    <source>
        <strain evidence="8">DSM 9756</strain>
    </source>
</reference>
<feature type="domain" description="CheR-type methyltransferase" evidence="6">
    <location>
        <begin position="1"/>
        <end position="257"/>
    </location>
</feature>
<dbReference type="GO" id="GO:0008983">
    <property type="term" value="F:protein-glutamate O-methyltransferase activity"/>
    <property type="evidence" value="ECO:0007669"/>
    <property type="project" value="UniProtKB-EC"/>
</dbReference>
<dbReference type="EC" id="2.1.1.80" evidence="2"/>
<dbReference type="GO" id="GO:0032259">
    <property type="term" value="P:methylation"/>
    <property type="evidence" value="ECO:0007669"/>
    <property type="project" value="UniProtKB-KW"/>
</dbReference>
<organism evidence="7 8">
    <name type="scientific">Desulfacinum infernum DSM 9756</name>
    <dbReference type="NCBI Taxonomy" id="1121391"/>
    <lineage>
        <taxon>Bacteria</taxon>
        <taxon>Pseudomonadati</taxon>
        <taxon>Thermodesulfobacteriota</taxon>
        <taxon>Syntrophobacteria</taxon>
        <taxon>Syntrophobacterales</taxon>
        <taxon>Syntrophobacteraceae</taxon>
        <taxon>Desulfacinum</taxon>
    </lineage>
</organism>
<keyword evidence="5" id="KW-0949">S-adenosyl-L-methionine</keyword>
<dbReference type="SUPFAM" id="SSF47757">
    <property type="entry name" value="Chemotaxis receptor methyltransferase CheR, N-terminal domain"/>
    <property type="match status" value="1"/>
</dbReference>
<dbReference type="Gene3D" id="3.40.50.150">
    <property type="entry name" value="Vaccinia Virus protein VP39"/>
    <property type="match status" value="1"/>
</dbReference>
<sequence>MNTQCARLVELLRDRRGLDFSGYRSSAFERRCRSRAEKLGFQDLGDYVSHVTSHPEEVDALLDALTINVTSFFRDPWVFELLAERILPGVVHEKVRRGERLFRAWSAGCATGEEAYSLAMMLMEHADMECLVLGTDLDVKALDAARKAFYDEGCVLNVRLGTLKKYFEAVEGGYRVGERVRRRVTFAVHDLCDEHRLVPSEAVFGDFDLVSCRNVLIYYEKEAQEKIAAKLHRALMPGGLLVLGEVETVPSPFSRYFLRFTTWCPIYMKVV</sequence>
<dbReference type="InterPro" id="IPR050903">
    <property type="entry name" value="Bact_Chemotaxis_MeTrfase"/>
</dbReference>
<proteinExistence type="predicted"/>
<evidence type="ECO:0000256" key="5">
    <source>
        <dbReference type="ARBA" id="ARBA00022691"/>
    </source>
</evidence>
<dbReference type="PROSITE" id="PS50123">
    <property type="entry name" value="CHER"/>
    <property type="match status" value="1"/>
</dbReference>
<comment type="catalytic activity">
    <reaction evidence="1">
        <text>L-glutamyl-[protein] + S-adenosyl-L-methionine = [protein]-L-glutamate 5-O-methyl ester + S-adenosyl-L-homocysteine</text>
        <dbReference type="Rhea" id="RHEA:24452"/>
        <dbReference type="Rhea" id="RHEA-COMP:10208"/>
        <dbReference type="Rhea" id="RHEA-COMP:10311"/>
        <dbReference type="ChEBI" id="CHEBI:29973"/>
        <dbReference type="ChEBI" id="CHEBI:57856"/>
        <dbReference type="ChEBI" id="CHEBI:59789"/>
        <dbReference type="ChEBI" id="CHEBI:82795"/>
        <dbReference type="EC" id="2.1.1.80"/>
    </reaction>
</comment>
<evidence type="ECO:0000313" key="7">
    <source>
        <dbReference type="EMBL" id="SHF71999.1"/>
    </source>
</evidence>
<dbReference type="AlphaFoldDB" id="A0A1M5DYF9"/>
<protein>
    <recommendedName>
        <fullName evidence="2">protein-glutamate O-methyltransferase</fullName>
        <ecNumber evidence="2">2.1.1.80</ecNumber>
    </recommendedName>
</protein>
<dbReference type="InterPro" id="IPR000780">
    <property type="entry name" value="CheR_MeTrfase"/>
</dbReference>
<evidence type="ECO:0000259" key="6">
    <source>
        <dbReference type="PROSITE" id="PS50123"/>
    </source>
</evidence>
<evidence type="ECO:0000256" key="2">
    <source>
        <dbReference type="ARBA" id="ARBA00012534"/>
    </source>
</evidence>
<dbReference type="Gene3D" id="1.10.155.10">
    <property type="entry name" value="Chemotaxis receptor methyltransferase CheR, N-terminal domain"/>
    <property type="match status" value="1"/>
</dbReference>
<dbReference type="RefSeq" id="WP_073040042.1">
    <property type="nucleotide sequence ID" value="NZ_FQVB01000025.1"/>
</dbReference>
<evidence type="ECO:0000256" key="1">
    <source>
        <dbReference type="ARBA" id="ARBA00001541"/>
    </source>
</evidence>
<dbReference type="PRINTS" id="PR00996">
    <property type="entry name" value="CHERMTFRASE"/>
</dbReference>
<dbReference type="InterPro" id="IPR029063">
    <property type="entry name" value="SAM-dependent_MTases_sf"/>
</dbReference>
<keyword evidence="8" id="KW-1185">Reference proteome</keyword>
<dbReference type="InterPro" id="IPR022642">
    <property type="entry name" value="CheR_C"/>
</dbReference>
<dbReference type="Proteomes" id="UP000184076">
    <property type="component" value="Unassembled WGS sequence"/>
</dbReference>
<keyword evidence="3 7" id="KW-0489">Methyltransferase</keyword>
<dbReference type="PANTHER" id="PTHR24422">
    <property type="entry name" value="CHEMOTAXIS PROTEIN METHYLTRANSFERASE"/>
    <property type="match status" value="1"/>
</dbReference>
<dbReference type="EMBL" id="FQVB01000025">
    <property type="protein sequence ID" value="SHF71999.1"/>
    <property type="molecule type" value="Genomic_DNA"/>
</dbReference>
<dbReference type="Pfam" id="PF01739">
    <property type="entry name" value="CheR"/>
    <property type="match status" value="1"/>
</dbReference>
<dbReference type="Pfam" id="PF03705">
    <property type="entry name" value="CheR_N"/>
    <property type="match status" value="1"/>
</dbReference>
<dbReference type="InterPro" id="IPR022641">
    <property type="entry name" value="CheR_N"/>
</dbReference>